<evidence type="ECO:0000313" key="1">
    <source>
        <dbReference type="EMBL" id="CAJ1371345.1"/>
    </source>
</evidence>
<accession>A0AA36HLF0</accession>
<sequence>MTSSIPVPSADFVHHGAAPAECPYDPFSTWTAPSFALPVQPWVAAVQGGRVADRGLRTMRGGEARKAAEEKVFGARLGFVVMRLRRASTEWLKQQRRLCKAQLPELHAAAEKMWKDELAKGLPTAESFESASEDEFEECETMSPSSSISDSVPPLFDDVEDPVKHIDRAKLRSMKQAFVLAMCNRPSIGSKCSSSGVDFPIALRSAGLEESAASWPAGPAWKARVGSNARDVFQPGPASGPRARLLWKTFCECFESQEFFTTEAGGGVALLGDLQEPLPDGEFAFVQPFHSRLGNPIDCLVYVKHIELDGCPYLLALHSYLPNDCSLEDEFCKLGSQLDEVISELASEFFYYAAMRRQRTCRESRSSTAGMQ</sequence>
<comment type="caution">
    <text evidence="1">The sequence shown here is derived from an EMBL/GenBank/DDBJ whole genome shotgun (WGS) entry which is preliminary data.</text>
</comment>
<dbReference type="EMBL" id="CAUJNA010000069">
    <property type="protein sequence ID" value="CAJ1371345.1"/>
    <property type="molecule type" value="Genomic_DNA"/>
</dbReference>
<keyword evidence="2" id="KW-1185">Reference proteome</keyword>
<gene>
    <name evidence="1" type="ORF">EVOR1521_LOCUS1663</name>
</gene>
<name>A0AA36HLF0_9DINO</name>
<proteinExistence type="predicted"/>
<organism evidence="1 2">
    <name type="scientific">Effrenium voratum</name>
    <dbReference type="NCBI Taxonomy" id="2562239"/>
    <lineage>
        <taxon>Eukaryota</taxon>
        <taxon>Sar</taxon>
        <taxon>Alveolata</taxon>
        <taxon>Dinophyceae</taxon>
        <taxon>Suessiales</taxon>
        <taxon>Symbiodiniaceae</taxon>
        <taxon>Effrenium</taxon>
    </lineage>
</organism>
<dbReference type="AlphaFoldDB" id="A0AA36HLF0"/>
<dbReference type="Proteomes" id="UP001178507">
    <property type="component" value="Unassembled WGS sequence"/>
</dbReference>
<evidence type="ECO:0000313" key="2">
    <source>
        <dbReference type="Proteomes" id="UP001178507"/>
    </source>
</evidence>
<reference evidence="1" key="1">
    <citation type="submission" date="2023-08" db="EMBL/GenBank/DDBJ databases">
        <authorList>
            <person name="Chen Y."/>
            <person name="Shah S."/>
            <person name="Dougan E. K."/>
            <person name="Thang M."/>
            <person name="Chan C."/>
        </authorList>
    </citation>
    <scope>NUCLEOTIDE SEQUENCE</scope>
</reference>
<protein>
    <submittedName>
        <fullName evidence="1">Uncharacterized protein</fullName>
    </submittedName>
</protein>